<protein>
    <recommendedName>
        <fullName evidence="3">Four helix bundle protein</fullName>
    </recommendedName>
</protein>
<evidence type="ECO:0000313" key="2">
    <source>
        <dbReference type="Proteomes" id="UP000434475"/>
    </source>
</evidence>
<sequence length="142" mass="16403">MSVIKSKRGESPMQFIETARKLEAHTFSVVTKAPKRYGPYLLYKLMALATTVHDEVRAANNIYPRNQHEAQMRRDCLIRANIALQNLSPKLTLLYDAILQNPEKCPWIDHAMQEFGEYIKEEAKLIAKVKKADSERYKDLPV</sequence>
<evidence type="ECO:0000313" key="1">
    <source>
        <dbReference type="EMBL" id="MSB18828.1"/>
    </source>
</evidence>
<dbReference type="AlphaFoldDB" id="A0A6I2QWV4"/>
<name>A0A6I2QWV4_FLAPL</name>
<dbReference type="Proteomes" id="UP000434475">
    <property type="component" value="Unassembled WGS sequence"/>
</dbReference>
<proteinExistence type="predicted"/>
<accession>A0A6I2QWV4</accession>
<reference evidence="1 2" key="1">
    <citation type="journal article" date="2019" name="Nat. Med.">
        <title>A library of human gut bacterial isolates paired with longitudinal multiomics data enables mechanistic microbiome research.</title>
        <authorList>
            <person name="Poyet M."/>
            <person name="Groussin M."/>
            <person name="Gibbons S.M."/>
            <person name="Avila-Pacheco J."/>
            <person name="Jiang X."/>
            <person name="Kearney S.M."/>
            <person name="Perrotta A.R."/>
            <person name="Berdy B."/>
            <person name="Zhao S."/>
            <person name="Lieberman T.D."/>
            <person name="Swanson P.K."/>
            <person name="Smith M."/>
            <person name="Roesemann S."/>
            <person name="Alexander J.E."/>
            <person name="Rich S.A."/>
            <person name="Livny J."/>
            <person name="Vlamakis H."/>
            <person name="Clish C."/>
            <person name="Bullock K."/>
            <person name="Deik A."/>
            <person name="Scott J."/>
            <person name="Pierce K.A."/>
            <person name="Xavier R.J."/>
            <person name="Alm E.J."/>
        </authorList>
    </citation>
    <scope>NUCLEOTIDE SEQUENCE [LARGE SCALE GENOMIC DNA]</scope>
    <source>
        <strain evidence="1 2">BIOML-A2</strain>
    </source>
</reference>
<evidence type="ECO:0008006" key="3">
    <source>
        <dbReference type="Google" id="ProtNLM"/>
    </source>
</evidence>
<organism evidence="1 2">
    <name type="scientific">Flavonifractor plautii</name>
    <name type="common">Fusobacterium plautii</name>
    <dbReference type="NCBI Taxonomy" id="292800"/>
    <lineage>
        <taxon>Bacteria</taxon>
        <taxon>Bacillati</taxon>
        <taxon>Bacillota</taxon>
        <taxon>Clostridia</taxon>
        <taxon>Eubacteriales</taxon>
        <taxon>Oscillospiraceae</taxon>
        <taxon>Flavonifractor</taxon>
    </lineage>
</organism>
<gene>
    <name evidence="1" type="ORF">GKE97_04770</name>
</gene>
<dbReference type="RefSeq" id="WP_172697276.1">
    <property type="nucleotide sequence ID" value="NZ_JADPCY010000006.1"/>
</dbReference>
<dbReference type="EMBL" id="WKPR01000004">
    <property type="protein sequence ID" value="MSB18828.1"/>
    <property type="molecule type" value="Genomic_DNA"/>
</dbReference>
<comment type="caution">
    <text evidence="1">The sequence shown here is derived from an EMBL/GenBank/DDBJ whole genome shotgun (WGS) entry which is preliminary data.</text>
</comment>